<dbReference type="STRING" id="253628.A0A0D1YZI5"/>
<dbReference type="GO" id="GO:0005509">
    <property type="term" value="F:calcium ion binding"/>
    <property type="evidence" value="ECO:0007669"/>
    <property type="project" value="InterPro"/>
</dbReference>
<evidence type="ECO:0000256" key="12">
    <source>
        <dbReference type="PIRSR" id="PIRSR601382-2"/>
    </source>
</evidence>
<dbReference type="PANTHER" id="PTHR11742:SF101">
    <property type="entry name" value="MANNOSYL-OLIGOSACCHARIDE ALPHA-1,2-MANNOSIDASE 1B"/>
    <property type="match status" value="1"/>
</dbReference>
<dbReference type="GO" id="GO:0016020">
    <property type="term" value="C:membrane"/>
    <property type="evidence" value="ECO:0007669"/>
    <property type="project" value="InterPro"/>
</dbReference>
<feature type="disulfide bond" evidence="13">
    <location>
        <begin position="380"/>
        <end position="409"/>
    </location>
</feature>
<keyword evidence="4" id="KW-0732">Signal</keyword>
<dbReference type="InterPro" id="IPR036026">
    <property type="entry name" value="Seven-hairpin_glycosidases"/>
</dbReference>
<keyword evidence="8 14" id="KW-0326">Glycosidase</keyword>
<feature type="transmembrane region" description="Helical" evidence="15">
    <location>
        <begin position="12"/>
        <end position="32"/>
    </location>
</feature>
<keyword evidence="17" id="KW-1185">Reference proteome</keyword>
<evidence type="ECO:0000256" key="10">
    <source>
        <dbReference type="ARBA" id="ARBA00048605"/>
    </source>
</evidence>
<evidence type="ECO:0000256" key="5">
    <source>
        <dbReference type="ARBA" id="ARBA00022801"/>
    </source>
</evidence>
<keyword evidence="15" id="KW-0472">Membrane</keyword>
<evidence type="ECO:0000256" key="11">
    <source>
        <dbReference type="PIRSR" id="PIRSR601382-1"/>
    </source>
</evidence>
<keyword evidence="5 14" id="KW-0378">Hydrolase</keyword>
<dbReference type="PRINTS" id="PR00747">
    <property type="entry name" value="GLYHDRLASE47"/>
</dbReference>
<dbReference type="InParanoid" id="A0A0D1YZI5"/>
<comment type="cofactor">
    <cofactor evidence="1 12">
        <name>Ca(2+)</name>
        <dbReference type="ChEBI" id="CHEBI:29108"/>
    </cofactor>
</comment>
<evidence type="ECO:0000256" key="9">
    <source>
        <dbReference type="ARBA" id="ARBA00047669"/>
    </source>
</evidence>
<evidence type="ECO:0000256" key="6">
    <source>
        <dbReference type="ARBA" id="ARBA00023157"/>
    </source>
</evidence>
<feature type="active site" evidence="11">
    <location>
        <position position="466"/>
    </location>
</feature>
<feature type="active site" evidence="11">
    <location>
        <position position="309"/>
    </location>
</feature>
<dbReference type="HOGENOM" id="CLU_003818_0_0_1"/>
<organism evidence="16 17">
    <name type="scientific">Verruconis gallopava</name>
    <dbReference type="NCBI Taxonomy" id="253628"/>
    <lineage>
        <taxon>Eukaryota</taxon>
        <taxon>Fungi</taxon>
        <taxon>Dikarya</taxon>
        <taxon>Ascomycota</taxon>
        <taxon>Pezizomycotina</taxon>
        <taxon>Dothideomycetes</taxon>
        <taxon>Pleosporomycetidae</taxon>
        <taxon>Venturiales</taxon>
        <taxon>Sympoventuriaceae</taxon>
        <taxon>Verruconis</taxon>
    </lineage>
</organism>
<dbReference type="EMBL" id="KN847536">
    <property type="protein sequence ID" value="KIW06112.1"/>
    <property type="molecule type" value="Genomic_DNA"/>
</dbReference>
<dbReference type="GeneID" id="27311252"/>
<evidence type="ECO:0000256" key="4">
    <source>
        <dbReference type="ARBA" id="ARBA00022729"/>
    </source>
</evidence>
<protein>
    <recommendedName>
        <fullName evidence="14">alpha-1,2-Mannosidase</fullName>
        <ecNumber evidence="14">3.2.1.-</ecNumber>
    </recommendedName>
</protein>
<keyword evidence="12" id="KW-0106">Calcium</keyword>
<dbReference type="GO" id="GO:0005975">
    <property type="term" value="P:carbohydrate metabolic process"/>
    <property type="evidence" value="ECO:0007669"/>
    <property type="project" value="InterPro"/>
</dbReference>
<reference evidence="16 17" key="1">
    <citation type="submission" date="2015-01" db="EMBL/GenBank/DDBJ databases">
        <title>The Genome Sequence of Ochroconis gallopava CBS43764.</title>
        <authorList>
            <consortium name="The Broad Institute Genomics Platform"/>
            <person name="Cuomo C."/>
            <person name="de Hoog S."/>
            <person name="Gorbushina A."/>
            <person name="Stielow B."/>
            <person name="Teixiera M."/>
            <person name="Abouelleil A."/>
            <person name="Chapman S.B."/>
            <person name="Priest M."/>
            <person name="Young S.K."/>
            <person name="Wortman J."/>
            <person name="Nusbaum C."/>
            <person name="Birren B."/>
        </authorList>
    </citation>
    <scope>NUCLEOTIDE SEQUENCE [LARGE SCALE GENOMIC DNA]</scope>
    <source>
        <strain evidence="16 17">CBS 43764</strain>
    </source>
</reference>
<evidence type="ECO:0000313" key="17">
    <source>
        <dbReference type="Proteomes" id="UP000053259"/>
    </source>
</evidence>
<sequence length="572" mass="64763">MRPLSRSRDPVTTAKLISASIVIIFYLLYVAFHKPVVVAPKYPKRVRQWIQQEKWVNSTGEADVERRDAVKKAMRHTFEGYRKRAWGNDEILPVTGGVGNTRNGWGATIVDASTTLALMGMWDELTLCVDYIIDEIDFSSSFALVDPFETTIRYLGGLVSLIQLVDEKVIPEKVINSAKRKKLLAKTEMLAKNLLPAYSTPTGMPWPRVDFSKRSGVPDPPEVYEKDPSKPRYINPAIGPARAGSNILENCVLSELTGNWEYCAKSTLAWFPLVYSKWIVDAPGLVDAPIDIITGEPVGRQKHWDAGHDSYYEYLIKAALLRPHSPNSKMYSQRWLEAADALRHNLSSRASPSLDHPVSHLYMGKLNGPWFLNEQSHLACFAPGNLLLGARHLNRKDLLVLGQALLEGCRHSYSATPTGIGPESWSWIPAPPYRNGTFAPETERQLSEHADYGFWTVNPKYKLRPEYVESLFYAYRITGEQRYREWAWEAFQAIEKHCKTEYGYAGLQDVMLLPKTKGAGGEKDHSGWLDESESFWAAETLKYLWLIFADVSVGSLDDWVYSTEGHLFRRPS</sequence>
<keyword evidence="15" id="KW-0812">Transmembrane</keyword>
<dbReference type="GO" id="GO:0036503">
    <property type="term" value="P:ERAD pathway"/>
    <property type="evidence" value="ECO:0007669"/>
    <property type="project" value="UniProtKB-ARBA"/>
</dbReference>
<dbReference type="UniPathway" id="UPA00378"/>
<dbReference type="RefSeq" id="XP_016215981.1">
    <property type="nucleotide sequence ID" value="XM_016356458.1"/>
</dbReference>
<gene>
    <name evidence="16" type="ORF">PV09_03279</name>
</gene>
<evidence type="ECO:0000256" key="14">
    <source>
        <dbReference type="RuleBase" id="RU361193"/>
    </source>
</evidence>
<comment type="pathway">
    <text evidence="2">Protein modification; protein glycosylation.</text>
</comment>
<dbReference type="Proteomes" id="UP000053259">
    <property type="component" value="Unassembled WGS sequence"/>
</dbReference>
<dbReference type="Pfam" id="PF01532">
    <property type="entry name" value="Glyco_hydro_47"/>
    <property type="match status" value="1"/>
</dbReference>
<dbReference type="InterPro" id="IPR001382">
    <property type="entry name" value="Glyco_hydro_47"/>
</dbReference>
<dbReference type="GO" id="GO:0005783">
    <property type="term" value="C:endoplasmic reticulum"/>
    <property type="evidence" value="ECO:0007669"/>
    <property type="project" value="TreeGrafter"/>
</dbReference>
<dbReference type="InterPro" id="IPR050749">
    <property type="entry name" value="Glycosyl_Hydrolase_47"/>
</dbReference>
<comment type="catalytic activity">
    <reaction evidence="9">
        <text>N(4)-(alpha-D-Man-(1-&gt;2)-alpha-D-Man-(1-&gt;2)-alpha-D-Man-(1-&gt;3)-[alpha-D-Man-(1-&gt;3)-[alpha-D-Man-(1-&gt;2)-alpha-D-Man-(1-&gt;6)]-alpha-D-Man-(1-&gt;6)]-beta-D-Man-(1-&gt;4)-beta-D-GlcNAc-(1-&gt;4)-beta-D-GlcNAc)-L-asparaginyl-[protein] (N-glucan mannose isomer 8A1,2,3B1,3) + 3 H2O = N(4)-(alpha-D-Man-(1-&gt;3)-[alpha-D-Man-(1-&gt;3)-[alpha-D-Man-(1-&gt;6)]-alpha-D-Man-(1-&gt;6)]-beta-D-Man-(1-&gt;4)-beta-D-GlcNAc-(1-&gt;4)-beta-D-GlcNAc)-L-asparaginyl-[protein] (N-glucan mannose isomer 5A1,2) + 3 beta-D-mannose</text>
        <dbReference type="Rhea" id="RHEA:56028"/>
        <dbReference type="Rhea" id="RHEA-COMP:14358"/>
        <dbReference type="Rhea" id="RHEA-COMP:14367"/>
        <dbReference type="ChEBI" id="CHEBI:15377"/>
        <dbReference type="ChEBI" id="CHEBI:28563"/>
        <dbReference type="ChEBI" id="CHEBI:59087"/>
        <dbReference type="ChEBI" id="CHEBI:60628"/>
        <dbReference type="EC" id="3.2.1.113"/>
    </reaction>
</comment>
<evidence type="ECO:0000256" key="3">
    <source>
        <dbReference type="ARBA" id="ARBA00007658"/>
    </source>
</evidence>
<dbReference type="Gene3D" id="1.50.10.10">
    <property type="match status" value="1"/>
</dbReference>
<keyword evidence="6 13" id="KW-1015">Disulfide bond</keyword>
<dbReference type="AlphaFoldDB" id="A0A0D1YZI5"/>
<evidence type="ECO:0000256" key="1">
    <source>
        <dbReference type="ARBA" id="ARBA00001913"/>
    </source>
</evidence>
<feature type="binding site" evidence="12">
    <location>
        <position position="563"/>
    </location>
    <ligand>
        <name>Ca(2+)</name>
        <dbReference type="ChEBI" id="CHEBI:29108"/>
    </ligand>
</feature>
<feature type="active site" description="Proton donor" evidence="11">
    <location>
        <position position="423"/>
    </location>
</feature>
<dbReference type="InterPro" id="IPR012341">
    <property type="entry name" value="6hp_glycosidase-like_sf"/>
</dbReference>
<keyword evidence="12" id="KW-0479">Metal-binding</keyword>
<feature type="active site" description="Proton donor" evidence="11">
    <location>
        <position position="149"/>
    </location>
</feature>
<evidence type="ECO:0000256" key="13">
    <source>
        <dbReference type="PIRSR" id="PIRSR601382-3"/>
    </source>
</evidence>
<evidence type="ECO:0000256" key="2">
    <source>
        <dbReference type="ARBA" id="ARBA00004922"/>
    </source>
</evidence>
<keyword evidence="7" id="KW-0325">Glycoprotein</keyword>
<dbReference type="SUPFAM" id="SSF48225">
    <property type="entry name" value="Seven-hairpin glycosidases"/>
    <property type="match status" value="1"/>
</dbReference>
<dbReference type="VEuPathDB" id="FungiDB:PV09_03279"/>
<evidence type="ECO:0000313" key="16">
    <source>
        <dbReference type="EMBL" id="KIW06112.1"/>
    </source>
</evidence>
<name>A0A0D1YZI5_9PEZI</name>
<comment type="similarity">
    <text evidence="3 14">Belongs to the glycosyl hydrolase 47 family.</text>
</comment>
<keyword evidence="15" id="KW-1133">Transmembrane helix</keyword>
<dbReference type="GO" id="GO:0004571">
    <property type="term" value="F:mannosyl-oligosaccharide 1,2-alpha-mannosidase activity"/>
    <property type="evidence" value="ECO:0007669"/>
    <property type="project" value="UniProtKB-EC"/>
</dbReference>
<dbReference type="PANTHER" id="PTHR11742">
    <property type="entry name" value="MANNOSYL-OLIGOSACCHARIDE ALPHA-1,2-MANNOSIDASE-RELATED"/>
    <property type="match status" value="1"/>
</dbReference>
<dbReference type="EC" id="3.2.1.-" evidence="14"/>
<proteinExistence type="inferred from homology"/>
<comment type="catalytic activity">
    <reaction evidence="10">
        <text>N(4)-(alpha-D-Man-(1-&gt;2)-alpha-D-Man-(1-&gt;2)-alpha-D-Man-(1-&gt;3)-[alpha-D-Man-(1-&gt;2)-alpha-D-Man-(1-&gt;3)-[alpha-D-Man-(1-&gt;2)-alpha-D-Man-(1-&gt;6)]-alpha-D-Man-(1-&gt;6)]-beta-D-Man-(1-&gt;4)-beta-D-GlcNAc-(1-&gt;4)-beta-D-GlcNAc)-L-asparaginyl-[protein] (N-glucan mannose isomer 9A1,2,3B1,2,3) + 4 H2O = N(4)-(alpha-D-Man-(1-&gt;3)-[alpha-D-Man-(1-&gt;3)-[alpha-D-Man-(1-&gt;6)]-alpha-D-Man-(1-&gt;6)]-beta-D-Man-(1-&gt;4)-beta-D-GlcNAc-(1-&gt;4)-beta-D-GlcNAc)-L-asparaginyl-[protein] (N-glucan mannose isomer 5A1,2) + 4 beta-D-mannose</text>
        <dbReference type="Rhea" id="RHEA:56008"/>
        <dbReference type="Rhea" id="RHEA-COMP:14356"/>
        <dbReference type="Rhea" id="RHEA-COMP:14367"/>
        <dbReference type="ChEBI" id="CHEBI:15377"/>
        <dbReference type="ChEBI" id="CHEBI:28563"/>
        <dbReference type="ChEBI" id="CHEBI:59087"/>
        <dbReference type="ChEBI" id="CHEBI:139493"/>
        <dbReference type="EC" id="3.2.1.113"/>
    </reaction>
</comment>
<dbReference type="OrthoDB" id="8118055at2759"/>
<accession>A0A0D1YZI5</accession>
<evidence type="ECO:0000256" key="8">
    <source>
        <dbReference type="ARBA" id="ARBA00023295"/>
    </source>
</evidence>
<evidence type="ECO:0000256" key="7">
    <source>
        <dbReference type="ARBA" id="ARBA00023180"/>
    </source>
</evidence>
<evidence type="ECO:0000256" key="15">
    <source>
        <dbReference type="SAM" id="Phobius"/>
    </source>
</evidence>